<feature type="region of interest" description="Disordered" evidence="7">
    <location>
        <begin position="1"/>
        <end position="25"/>
    </location>
</feature>
<keyword evidence="5" id="KW-0406">Ion transport</keyword>
<feature type="transmembrane region" description="Helical" evidence="8">
    <location>
        <begin position="234"/>
        <end position="251"/>
    </location>
</feature>
<dbReference type="Gene3D" id="1.20.1510.10">
    <property type="entry name" value="Cation efflux protein transmembrane domain"/>
    <property type="match status" value="1"/>
</dbReference>
<dbReference type="PANTHER" id="PTHR45755">
    <property type="match status" value="1"/>
</dbReference>
<sequence>MHTESLHRNPLSPSPRAHSHRFDTGNPLAEKNTTLAVWLTLSMMVLEIAGGYYFHSMALLADGWHMSSHALALGLSVGAYVAARRLAGDRRFAFGTWKLEVLAGYTSAILLLFVAGWMAVQSLDRLRAPLAIDYAQAIALAGLGLAVNLACAWLLRGGHHHHHHHHHHHGHDHGHDHGHHPAGHGHGHAHAHAPEDLNLRAAYLHVVADAATSVLAILALLGGMVWGAAWLDPAMGLVGAVLVAVWALGLLRDSSRVLLDAEMDAPVVQEIREVLAAVPQPVVLTDLHVWRVGKGLYACIVALEARDGVTPDAIRQQLAIHEELVHITVEINPAQPTPRPAEAEQPAQPRPRPAAP</sequence>
<evidence type="ECO:0000256" key="5">
    <source>
        <dbReference type="ARBA" id="ARBA00023065"/>
    </source>
</evidence>
<dbReference type="RefSeq" id="WP_234687166.1">
    <property type="nucleotide sequence ID" value="NZ_CAHPSC010000025.1"/>
</dbReference>
<feature type="transmembrane region" description="Helical" evidence="8">
    <location>
        <begin position="35"/>
        <end position="54"/>
    </location>
</feature>
<keyword evidence="2" id="KW-0813">Transport</keyword>
<dbReference type="GO" id="GO:0005385">
    <property type="term" value="F:zinc ion transmembrane transporter activity"/>
    <property type="evidence" value="ECO:0007669"/>
    <property type="project" value="InterPro"/>
</dbReference>
<comment type="subcellular location">
    <subcellularLocation>
        <location evidence="1">Membrane</location>
        <topology evidence="1">Multi-pass membrane protein</topology>
    </subcellularLocation>
</comment>
<dbReference type="InterPro" id="IPR027469">
    <property type="entry name" value="Cation_efflux_TMD_sf"/>
</dbReference>
<comment type="caution">
    <text evidence="10">The sequence shown here is derived from an EMBL/GenBank/DDBJ whole genome shotgun (WGS) entry which is preliminary data.</text>
</comment>
<dbReference type="GO" id="GO:0006882">
    <property type="term" value="P:intracellular zinc ion homeostasis"/>
    <property type="evidence" value="ECO:0007669"/>
    <property type="project" value="InterPro"/>
</dbReference>
<evidence type="ECO:0000256" key="3">
    <source>
        <dbReference type="ARBA" id="ARBA00022692"/>
    </source>
</evidence>
<evidence type="ECO:0000313" key="11">
    <source>
        <dbReference type="Proteomes" id="UP000834458"/>
    </source>
</evidence>
<proteinExistence type="predicted"/>
<feature type="domain" description="Cation efflux protein transmembrane" evidence="9">
    <location>
        <begin position="34"/>
        <end position="259"/>
    </location>
</feature>
<dbReference type="Pfam" id="PF01545">
    <property type="entry name" value="Cation_efflux"/>
    <property type="match status" value="1"/>
</dbReference>
<accession>A0AA35D894</accession>
<evidence type="ECO:0000256" key="8">
    <source>
        <dbReference type="SAM" id="Phobius"/>
    </source>
</evidence>
<feature type="transmembrane region" description="Helical" evidence="8">
    <location>
        <begin position="99"/>
        <end position="119"/>
    </location>
</feature>
<feature type="region of interest" description="Disordered" evidence="7">
    <location>
        <begin position="163"/>
        <end position="191"/>
    </location>
</feature>
<evidence type="ECO:0000256" key="2">
    <source>
        <dbReference type="ARBA" id="ARBA00022448"/>
    </source>
</evidence>
<dbReference type="NCBIfam" id="TIGR01297">
    <property type="entry name" value="CDF"/>
    <property type="match status" value="1"/>
</dbReference>
<feature type="transmembrane region" description="Helical" evidence="8">
    <location>
        <begin position="66"/>
        <end position="87"/>
    </location>
</feature>
<name>A0AA35D894_9BURK</name>
<keyword evidence="6 8" id="KW-0472">Membrane</keyword>
<dbReference type="InterPro" id="IPR002524">
    <property type="entry name" value="Cation_efflux"/>
</dbReference>
<dbReference type="Proteomes" id="UP000834458">
    <property type="component" value="Unassembled WGS sequence"/>
</dbReference>
<dbReference type="AlphaFoldDB" id="A0AA35D894"/>
<evidence type="ECO:0000256" key="7">
    <source>
        <dbReference type="SAM" id="MobiDB-lite"/>
    </source>
</evidence>
<dbReference type="EMBL" id="CAHPSC010000025">
    <property type="protein sequence ID" value="CAB5690909.1"/>
    <property type="molecule type" value="Genomic_DNA"/>
</dbReference>
<evidence type="ECO:0000256" key="4">
    <source>
        <dbReference type="ARBA" id="ARBA00022989"/>
    </source>
</evidence>
<dbReference type="PANTHER" id="PTHR45755:SF4">
    <property type="entry name" value="ZINC TRANSPORTER 7"/>
    <property type="match status" value="1"/>
</dbReference>
<protein>
    <submittedName>
        <fullName evidence="10">Cadmium, cobalt and zinc/H(+)-K(+) antiporter</fullName>
    </submittedName>
</protein>
<dbReference type="GO" id="GO:0016020">
    <property type="term" value="C:membrane"/>
    <property type="evidence" value="ECO:0007669"/>
    <property type="project" value="UniProtKB-SubCell"/>
</dbReference>
<dbReference type="NCBIfam" id="NF033827">
    <property type="entry name" value="CDF_efflux_DmeF"/>
    <property type="match status" value="1"/>
</dbReference>
<keyword evidence="4 8" id="KW-1133">Transmembrane helix</keyword>
<dbReference type="InterPro" id="IPR045316">
    <property type="entry name" value="Msc2-like"/>
</dbReference>
<reference evidence="10" key="1">
    <citation type="submission" date="2020-05" db="EMBL/GenBank/DDBJ databases">
        <authorList>
            <person name="Delgado-Blas J."/>
        </authorList>
    </citation>
    <scope>NUCLEOTIDE SEQUENCE</scope>
    <source>
        <strain evidence="10">BB1454</strain>
    </source>
</reference>
<evidence type="ECO:0000256" key="6">
    <source>
        <dbReference type="ARBA" id="ARBA00023136"/>
    </source>
</evidence>
<dbReference type="SUPFAM" id="SSF161111">
    <property type="entry name" value="Cation efflux protein transmembrane domain-like"/>
    <property type="match status" value="1"/>
</dbReference>
<keyword evidence="3 8" id="KW-0812">Transmembrane</keyword>
<evidence type="ECO:0000313" key="10">
    <source>
        <dbReference type="EMBL" id="CAB5690909.1"/>
    </source>
</evidence>
<dbReference type="InterPro" id="IPR058533">
    <property type="entry name" value="Cation_efflux_TM"/>
</dbReference>
<feature type="transmembrane region" description="Helical" evidence="8">
    <location>
        <begin position="206"/>
        <end position="228"/>
    </location>
</feature>
<gene>
    <name evidence="10" type="primary">czcD</name>
    <name evidence="10" type="ORF">GHA_02024</name>
</gene>
<feature type="region of interest" description="Disordered" evidence="7">
    <location>
        <begin position="333"/>
        <end position="356"/>
    </location>
</feature>
<evidence type="ECO:0000256" key="1">
    <source>
        <dbReference type="ARBA" id="ARBA00004141"/>
    </source>
</evidence>
<organism evidence="10 11">
    <name type="scientific">Comamonas aquatica</name>
    <dbReference type="NCBI Taxonomy" id="225991"/>
    <lineage>
        <taxon>Bacteria</taxon>
        <taxon>Pseudomonadati</taxon>
        <taxon>Pseudomonadota</taxon>
        <taxon>Betaproteobacteria</taxon>
        <taxon>Burkholderiales</taxon>
        <taxon>Comamonadaceae</taxon>
        <taxon>Comamonas</taxon>
    </lineage>
</organism>
<evidence type="ECO:0000259" key="9">
    <source>
        <dbReference type="Pfam" id="PF01545"/>
    </source>
</evidence>
<feature type="transmembrane region" description="Helical" evidence="8">
    <location>
        <begin position="134"/>
        <end position="155"/>
    </location>
</feature>